<proteinExistence type="predicted"/>
<dbReference type="AlphaFoldDB" id="A0A010RN51"/>
<evidence type="ECO:0000313" key="2">
    <source>
        <dbReference type="EMBL" id="EXF79379.1"/>
    </source>
</evidence>
<evidence type="ECO:0008006" key="4">
    <source>
        <dbReference type="Google" id="ProtNLM"/>
    </source>
</evidence>
<evidence type="ECO:0000313" key="3">
    <source>
        <dbReference type="Proteomes" id="UP000020467"/>
    </source>
</evidence>
<dbReference type="HOGENOM" id="CLU_427581_0_0_1"/>
<reference evidence="2 3" key="1">
    <citation type="submission" date="2014-02" db="EMBL/GenBank/DDBJ databases">
        <title>The genome sequence of Colletotrichum fioriniae PJ7.</title>
        <authorList>
            <person name="Baroncelli R."/>
            <person name="Thon M.R."/>
        </authorList>
    </citation>
    <scope>NUCLEOTIDE SEQUENCE [LARGE SCALE GENOMIC DNA]</scope>
    <source>
        <strain evidence="2 3">PJ7</strain>
    </source>
</reference>
<accession>A0A010RN51</accession>
<organism evidence="2 3">
    <name type="scientific">Colletotrichum fioriniae PJ7</name>
    <dbReference type="NCBI Taxonomy" id="1445577"/>
    <lineage>
        <taxon>Eukaryota</taxon>
        <taxon>Fungi</taxon>
        <taxon>Dikarya</taxon>
        <taxon>Ascomycota</taxon>
        <taxon>Pezizomycotina</taxon>
        <taxon>Sordariomycetes</taxon>
        <taxon>Hypocreomycetidae</taxon>
        <taxon>Glomerellales</taxon>
        <taxon>Glomerellaceae</taxon>
        <taxon>Colletotrichum</taxon>
        <taxon>Colletotrichum acutatum species complex</taxon>
    </lineage>
</organism>
<feature type="region of interest" description="Disordered" evidence="1">
    <location>
        <begin position="620"/>
        <end position="640"/>
    </location>
</feature>
<dbReference type="EMBL" id="JARH01000559">
    <property type="protein sequence ID" value="EXF79379.1"/>
    <property type="molecule type" value="Genomic_DNA"/>
</dbReference>
<comment type="caution">
    <text evidence="2">The sequence shown here is derived from an EMBL/GenBank/DDBJ whole genome shotgun (WGS) entry which is preliminary data.</text>
</comment>
<dbReference type="Proteomes" id="UP000020467">
    <property type="component" value="Unassembled WGS sequence"/>
</dbReference>
<feature type="region of interest" description="Disordered" evidence="1">
    <location>
        <begin position="219"/>
        <end position="271"/>
    </location>
</feature>
<sequence length="640" mass="70255">MNENNEAAVEGVASAKCPHEPTAIYRGKPVEVLSRIEFRRRNPQIDDNQSVGTISTAYSKAYSIFSAPNFEFHMHSPSATTPTTSRPQSPTRLTTAPSQAMELGLVGIGEHVNALSSGKFIADLPILSRDPRLPESQPPHDGVSTPTGINSVAETPLSSRESDSDSDICGSDFDLESAANIALSRCFGCVEILQEEESFSTIDWDDDGFSCYDVEEGDASNGSSAFGETSNRAQRSESGTKKRPAEKQGEDDGHDEMDENAGEDQGPTRRGRIKRRRIECLKNFSCPFRKRNPCRFNARDFDACANKSYKSMAELKRHICAEHGNQSCTYCGQPRTATDHPPEECLRNRQLRSNSHPEDPEDGVDKFKDRTLKTRVHGRKIQTWDQLWNLLFPDDEEIPPQTFDPVIEHHDIAVAGCQKFVLKTADDILDLIQKSPVLSVQALQETIHKRTKALLQGSKYANYECYMMVGNNDMIQMSTPAKGRSVVPGTHDQVTNVFDDGESPAVIVTPQPSSPQGAAVVSNSTSTGMKSSSVIRERLIAPKTEQVLTPNISHKTCLAPGAVMQNGSPTTGSLQNLIAPDLPAGDIFNWSDVDFLSWDENCGYENICMEGATTEDIWTSYMAPDPDPTSQPFAGPGSRS</sequence>
<protein>
    <recommendedName>
        <fullName evidence="4">C2H2-type domain-containing protein</fullName>
    </recommendedName>
</protein>
<feature type="compositionally biased region" description="Polar residues" evidence="1">
    <location>
        <begin position="144"/>
        <end position="159"/>
    </location>
</feature>
<dbReference type="KEGG" id="cfj:CFIO01_02114"/>
<keyword evidence="3" id="KW-1185">Reference proteome</keyword>
<dbReference type="PANTHER" id="PTHR38166">
    <property type="entry name" value="C2H2-TYPE DOMAIN-CONTAINING PROTEIN-RELATED"/>
    <property type="match status" value="1"/>
</dbReference>
<feature type="compositionally biased region" description="Acidic residues" evidence="1">
    <location>
        <begin position="252"/>
        <end position="262"/>
    </location>
</feature>
<gene>
    <name evidence="2" type="ORF">CFIO01_02114</name>
</gene>
<dbReference type="PANTHER" id="PTHR38166:SF1">
    <property type="entry name" value="C2H2-TYPE DOMAIN-CONTAINING PROTEIN"/>
    <property type="match status" value="1"/>
</dbReference>
<feature type="compositionally biased region" description="Basic and acidic residues" evidence="1">
    <location>
        <begin position="234"/>
        <end position="251"/>
    </location>
</feature>
<dbReference type="STRING" id="1445577.A0A010RN51"/>
<feature type="region of interest" description="Disordered" evidence="1">
    <location>
        <begin position="130"/>
        <end position="167"/>
    </location>
</feature>
<feature type="compositionally biased region" description="Low complexity" evidence="1">
    <location>
        <begin position="76"/>
        <end position="94"/>
    </location>
</feature>
<feature type="region of interest" description="Disordered" evidence="1">
    <location>
        <begin position="75"/>
        <end position="94"/>
    </location>
</feature>
<dbReference type="OrthoDB" id="610608at2759"/>
<dbReference type="eggNOG" id="ENOG502TC9C">
    <property type="taxonomic scope" value="Eukaryota"/>
</dbReference>
<name>A0A010RN51_9PEZI</name>
<feature type="compositionally biased region" description="Polar residues" evidence="1">
    <location>
        <begin position="220"/>
        <end position="233"/>
    </location>
</feature>
<evidence type="ECO:0000256" key="1">
    <source>
        <dbReference type="SAM" id="MobiDB-lite"/>
    </source>
</evidence>